<reference evidence="4 5" key="1">
    <citation type="submission" date="2019-07" db="EMBL/GenBank/DDBJ databases">
        <title>Complete genome of Crassaminicella thermophila SY095.</title>
        <authorList>
            <person name="Li X."/>
        </authorList>
    </citation>
    <scope>NUCLEOTIDE SEQUENCE [LARGE SCALE GENOMIC DNA]</scope>
    <source>
        <strain evidence="4 5">SY095</strain>
    </source>
</reference>
<comment type="similarity">
    <text evidence="3">Belongs to the ScpA family.</text>
</comment>
<organism evidence="4 5">
    <name type="scientific">Crassaminicella thermophila</name>
    <dbReference type="NCBI Taxonomy" id="2599308"/>
    <lineage>
        <taxon>Bacteria</taxon>
        <taxon>Bacillati</taxon>
        <taxon>Bacillota</taxon>
        <taxon>Clostridia</taxon>
        <taxon>Eubacteriales</taxon>
        <taxon>Clostridiaceae</taxon>
        <taxon>Crassaminicella</taxon>
    </lineage>
</organism>
<dbReference type="GO" id="GO:0005737">
    <property type="term" value="C:cytoplasm"/>
    <property type="evidence" value="ECO:0007669"/>
    <property type="project" value="UniProtKB-SubCell"/>
</dbReference>
<comment type="subunit">
    <text evidence="3">Component of a cohesin-like complex composed of ScpA, ScpB and the Smc homodimer, in which ScpA and ScpB bind to the head domain of Smc. The presence of the three proteins is required for the association of the complex with DNA.</text>
</comment>
<dbReference type="Proteomes" id="UP000324646">
    <property type="component" value="Chromosome"/>
</dbReference>
<name>A0A5C0SH20_CRATE</name>
<keyword evidence="1 3" id="KW-0159">Chromosome partition</keyword>
<protein>
    <recommendedName>
        <fullName evidence="2 3">Segregation and condensation protein A</fullName>
    </recommendedName>
</protein>
<dbReference type="PANTHER" id="PTHR33969">
    <property type="entry name" value="SEGREGATION AND CONDENSATION PROTEIN A"/>
    <property type="match status" value="1"/>
</dbReference>
<keyword evidence="3" id="KW-0132">Cell division</keyword>
<dbReference type="Gene3D" id="6.10.250.2410">
    <property type="match status" value="1"/>
</dbReference>
<dbReference type="KEGG" id="crs:FQB35_07330"/>
<accession>A0A5C0SH20</accession>
<dbReference type="Gene3D" id="1.10.10.580">
    <property type="entry name" value="Structural maintenance of chromosome 1. Chain E"/>
    <property type="match status" value="1"/>
</dbReference>
<keyword evidence="5" id="KW-1185">Reference proteome</keyword>
<comment type="function">
    <text evidence="3">Participates in chromosomal partition during cell division. May act via the formation of a condensin-like complex containing Smc and ScpB that pull DNA away from mid-cell into both cell halves.</text>
</comment>
<dbReference type="GO" id="GO:0051301">
    <property type="term" value="P:cell division"/>
    <property type="evidence" value="ECO:0007669"/>
    <property type="project" value="UniProtKB-KW"/>
</dbReference>
<evidence type="ECO:0000256" key="2">
    <source>
        <dbReference type="ARBA" id="ARBA00044777"/>
    </source>
</evidence>
<dbReference type="AlphaFoldDB" id="A0A5C0SH20"/>
<proteinExistence type="inferred from homology"/>
<evidence type="ECO:0000313" key="5">
    <source>
        <dbReference type="Proteomes" id="UP000324646"/>
    </source>
</evidence>
<evidence type="ECO:0000313" key="4">
    <source>
        <dbReference type="EMBL" id="QEK13621.1"/>
    </source>
</evidence>
<dbReference type="OrthoDB" id="9811016at2"/>
<dbReference type="Pfam" id="PF02616">
    <property type="entry name" value="SMC_ScpA"/>
    <property type="match status" value="1"/>
</dbReference>
<dbReference type="PANTHER" id="PTHR33969:SF2">
    <property type="entry name" value="SEGREGATION AND CONDENSATION PROTEIN A"/>
    <property type="match status" value="1"/>
</dbReference>
<dbReference type="EMBL" id="CP042243">
    <property type="protein sequence ID" value="QEK13621.1"/>
    <property type="molecule type" value="Genomic_DNA"/>
</dbReference>
<dbReference type="InterPro" id="IPR003768">
    <property type="entry name" value="ScpA"/>
</dbReference>
<dbReference type="RefSeq" id="WP_148810793.1">
    <property type="nucleotide sequence ID" value="NZ_CP042243.1"/>
</dbReference>
<evidence type="ECO:0000256" key="3">
    <source>
        <dbReference type="HAMAP-Rule" id="MF_01805"/>
    </source>
</evidence>
<sequence length="250" mass="29733">MSYNVKLEVFEGPFDLLFHLIEKAKVDIYNIPIADIAEQYIQHIENMKKFDLEITSEFLVMASTLIEIKSKMLLPNKQEQQLEMDIVEEDPRQDLVKRLIEYKKFKNAAIEFKKREEIYTKIFYKDPEQLDQFVKYDKNELVDLDIKDLLDAFNRLLKKRKRINKNRIHITEIKRDAITIEDKIEQIKKIISKNTLLDFDQLFINSSDRSEVVVTFLALLELIKLKLIIVQQNKIFGNIIIKRNIANNEV</sequence>
<dbReference type="InterPro" id="IPR023093">
    <property type="entry name" value="ScpA-like_C"/>
</dbReference>
<comment type="subcellular location">
    <subcellularLocation>
        <location evidence="3">Cytoplasm</location>
    </subcellularLocation>
    <text evidence="3">Associated with two foci at the outer edges of the nucleoid region in young cells, and at four foci within both cell halves in older cells.</text>
</comment>
<keyword evidence="3" id="KW-0963">Cytoplasm</keyword>
<keyword evidence="3" id="KW-0131">Cell cycle</keyword>
<dbReference type="GO" id="GO:0006260">
    <property type="term" value="P:DNA replication"/>
    <property type="evidence" value="ECO:0007669"/>
    <property type="project" value="UniProtKB-UniRule"/>
</dbReference>
<gene>
    <name evidence="3" type="primary">scpA</name>
    <name evidence="4" type="ORF">FQB35_07330</name>
</gene>
<dbReference type="GO" id="GO:0007059">
    <property type="term" value="P:chromosome segregation"/>
    <property type="evidence" value="ECO:0007669"/>
    <property type="project" value="UniProtKB-UniRule"/>
</dbReference>
<evidence type="ECO:0000256" key="1">
    <source>
        <dbReference type="ARBA" id="ARBA00022829"/>
    </source>
</evidence>
<dbReference type="HAMAP" id="MF_01805">
    <property type="entry name" value="ScpA"/>
    <property type="match status" value="1"/>
</dbReference>